<evidence type="ECO:0000313" key="3">
    <source>
        <dbReference type="Proteomes" id="UP000006228"/>
    </source>
</evidence>
<feature type="chain" id="PRO_5003227754" description="DUF2780 domain-containing protein" evidence="1">
    <location>
        <begin position="23"/>
        <end position="168"/>
    </location>
</feature>
<dbReference type="OrthoDB" id="8546843at2"/>
<accession>E8M0W3</accession>
<dbReference type="Proteomes" id="UP000006228">
    <property type="component" value="Unassembled WGS sequence"/>
</dbReference>
<dbReference type="GeneID" id="95567322"/>
<dbReference type="InterPro" id="IPR021302">
    <property type="entry name" value="DUF2780_VcgC/VcgE"/>
</dbReference>
<dbReference type="EMBL" id="AEVT01000002">
    <property type="protein sequence ID" value="EGA72349.1"/>
    <property type="molecule type" value="Genomic_DNA"/>
</dbReference>
<dbReference type="PROSITE" id="PS51257">
    <property type="entry name" value="PROKAR_LIPOPROTEIN"/>
    <property type="match status" value="1"/>
</dbReference>
<proteinExistence type="predicted"/>
<protein>
    <recommendedName>
        <fullName evidence="4">DUF2780 domain-containing protein</fullName>
    </recommendedName>
</protein>
<keyword evidence="1" id="KW-0732">Signal</keyword>
<name>E8M0W3_PHOS4</name>
<dbReference type="Pfam" id="PF11075">
    <property type="entry name" value="DUF2780"/>
    <property type="match status" value="1"/>
</dbReference>
<dbReference type="eggNOG" id="ENOG50331R8">
    <property type="taxonomic scope" value="Bacteria"/>
</dbReference>
<evidence type="ECO:0008006" key="4">
    <source>
        <dbReference type="Google" id="ProtNLM"/>
    </source>
</evidence>
<reference evidence="2 3" key="1">
    <citation type="journal article" date="2012" name="Int. J. Syst. Evol. Microbiol.">
        <title>Vibrio caribbeanicus sp. nov., isolated from the marine sponge Scleritoderma cyanea.</title>
        <authorList>
            <person name="Hoffmann M."/>
            <person name="Monday S.R."/>
            <person name="Allard M.W."/>
            <person name="Strain E.A."/>
            <person name="Whittaker P."/>
            <person name="Naum M."/>
            <person name="McCarthy P.J."/>
            <person name="Lopez J.V."/>
            <person name="Fischer M."/>
            <person name="Brown E.W."/>
        </authorList>
    </citation>
    <scope>NUCLEOTIDE SEQUENCE [LARGE SCALE GENOMIC DNA]</scope>
    <source>
        <strain evidence="3">DSMZ 21326</strain>
    </source>
</reference>
<feature type="signal peptide" evidence="1">
    <location>
        <begin position="1"/>
        <end position="22"/>
    </location>
</feature>
<organism evidence="2 3">
    <name type="scientific">Vibrio sinaloensis DSM 21326</name>
    <dbReference type="NCBI Taxonomy" id="945550"/>
    <lineage>
        <taxon>Bacteria</taxon>
        <taxon>Pseudomonadati</taxon>
        <taxon>Pseudomonadota</taxon>
        <taxon>Gammaproteobacteria</taxon>
        <taxon>Vibrionales</taxon>
        <taxon>Vibrionaceae</taxon>
        <taxon>Vibrio</taxon>
        <taxon>Vibrio oreintalis group</taxon>
    </lineage>
</organism>
<evidence type="ECO:0000313" key="2">
    <source>
        <dbReference type="EMBL" id="EGA72349.1"/>
    </source>
</evidence>
<evidence type="ECO:0000256" key="1">
    <source>
        <dbReference type="SAM" id="SignalP"/>
    </source>
</evidence>
<dbReference type="AlphaFoldDB" id="E8M0W3"/>
<comment type="caution">
    <text evidence="2">The sequence shown here is derived from an EMBL/GenBank/DDBJ whole genome shotgun (WGS) entry which is preliminary data.</text>
</comment>
<gene>
    <name evidence="2" type="ORF">VISI1226_20445</name>
</gene>
<dbReference type="RefSeq" id="WP_008072469.1">
    <property type="nucleotide sequence ID" value="NZ_AEVT01000002.1"/>
</dbReference>
<sequence>MNKKVVLATLVSVALMGCQTTAKDSSQASSTTNSNGYSELANAALMGAVNNWSSDNNANSGLVSTLQSTANVSSEQALGGMGAMLALAQNSLGSSETSELAGLIPGFDSLQSSGLTAMIANNDMVKSAFSALGLDPSLISTFAPIIIQSLQSQGASSGLLESLGAIWK</sequence>